<dbReference type="KEGG" id="vg:5600425"/>
<sequence length="164" mass="18692">MMESVLAKLYVDGILEASKLSRAAKSLGVRLEPVLEAIERAGIPRSQVYLEATSTPKLSASRPAWSTYTLEEAVEVLYNRAVPAKELARKLNKTEKSVNNFRWRAFRQGFLVPKKLWEAILAEDRKTIESYGWRGEFATMLYNLVSYAERRKLTPPKVVLVEET</sequence>
<proteinExistence type="predicted"/>
<dbReference type="RefSeq" id="YP_001467910.1">
    <property type="nucleotide sequence ID" value="NC_009803.1"/>
</dbReference>
<accession>A7XX86</accession>
<organism evidence="1 2">
    <name type="scientific">Thermus virus P23-45</name>
    <name type="common">Thermus thermophilus phage P23-45</name>
    <dbReference type="NCBI Taxonomy" id="2914006"/>
    <lineage>
        <taxon>Viruses</taxon>
        <taxon>Duplodnaviria</taxon>
        <taxon>Heunggongvirae</taxon>
        <taxon>Uroviricota</taxon>
        <taxon>Caudoviricetes</taxon>
        <taxon>Oshimavirus</taxon>
        <taxon>Oshimavirus P2345</taxon>
    </lineage>
</organism>
<gene>
    <name evidence="1" type="ORF">P23p57</name>
</gene>
<organismHost>
    <name type="scientific">Thermus thermophilus</name>
    <dbReference type="NCBI Taxonomy" id="274"/>
</organismHost>
<evidence type="ECO:0000313" key="1">
    <source>
        <dbReference type="EMBL" id="ABU96890.1"/>
    </source>
</evidence>
<protein>
    <submittedName>
        <fullName evidence="1">Uncharacterized protein</fullName>
    </submittedName>
</protein>
<name>A7XX86_BP234</name>
<dbReference type="EMBL" id="EU100883">
    <property type="protein sequence ID" value="ABU96890.1"/>
    <property type="molecule type" value="Genomic_DNA"/>
</dbReference>
<reference evidence="1 2" key="1">
    <citation type="journal article" date="2008" name="J. Mol. Biol.">
        <title>Genome comparison and proteomic characterization of Thermus thermophilus bacteriophages P23-45 and P74-26: siphoviruses with triplex-forming sequences and the longest known tails.</title>
        <authorList>
            <person name="Minakhin L."/>
            <person name="Goel M."/>
            <person name="Berdygulova Z."/>
            <person name="Ramanculov E."/>
            <person name="Florens L."/>
            <person name="Glazko G."/>
            <person name="Karamychev V.N."/>
            <person name="Slesarev A.I."/>
            <person name="Kozyavkin S.A."/>
            <person name="Khromov I."/>
            <person name="Ackermann H.W."/>
            <person name="Washburn M."/>
            <person name="Mushegian A."/>
            <person name="Severinov K."/>
        </authorList>
    </citation>
    <scope>NUCLEOTIDE SEQUENCE</scope>
</reference>
<dbReference type="GeneID" id="5600425"/>
<dbReference type="Proteomes" id="UP000001132">
    <property type="component" value="Segment"/>
</dbReference>
<keyword evidence="2" id="KW-1185">Reference proteome</keyword>
<evidence type="ECO:0000313" key="2">
    <source>
        <dbReference type="Proteomes" id="UP000001132"/>
    </source>
</evidence>